<comment type="catalytic activity">
    <reaction evidence="1">
        <text>ATP + protein L-histidine = ADP + protein N-phospho-L-histidine.</text>
        <dbReference type="EC" id="2.7.13.3"/>
    </reaction>
</comment>
<dbReference type="SUPFAM" id="SSF47384">
    <property type="entry name" value="Homodimeric domain of signal transducing histidine kinase"/>
    <property type="match status" value="1"/>
</dbReference>
<dbReference type="PROSITE" id="PS50109">
    <property type="entry name" value="HIS_KIN"/>
    <property type="match status" value="1"/>
</dbReference>
<keyword evidence="4" id="KW-0808">Transferase</keyword>
<dbReference type="Pfam" id="PF13181">
    <property type="entry name" value="TPR_8"/>
    <property type="match status" value="1"/>
</dbReference>
<dbReference type="Pfam" id="PF02518">
    <property type="entry name" value="HATPase_c"/>
    <property type="match status" value="1"/>
</dbReference>
<dbReference type="Gene3D" id="1.25.40.10">
    <property type="entry name" value="Tetratricopeptide repeat domain"/>
    <property type="match status" value="3"/>
</dbReference>
<feature type="repeat" description="TPR" evidence="9">
    <location>
        <begin position="327"/>
        <end position="360"/>
    </location>
</feature>
<gene>
    <name evidence="13" type="ORF">JR347_11945</name>
</gene>
<dbReference type="SUPFAM" id="SSF48452">
    <property type="entry name" value="TPR-like"/>
    <property type="match status" value="3"/>
</dbReference>
<protein>
    <recommendedName>
        <fullName evidence="2">histidine kinase</fullName>
        <ecNumber evidence="2">2.7.13.3</ecNumber>
    </recommendedName>
</protein>
<dbReference type="GO" id="GO:0000156">
    <property type="term" value="F:phosphorelay response regulator activity"/>
    <property type="evidence" value="ECO:0007669"/>
    <property type="project" value="TreeGrafter"/>
</dbReference>
<organism evidence="13 14">
    <name type="scientific">Fulvivirga lutea</name>
    <dbReference type="NCBI Taxonomy" id="2810512"/>
    <lineage>
        <taxon>Bacteria</taxon>
        <taxon>Pseudomonadati</taxon>
        <taxon>Bacteroidota</taxon>
        <taxon>Cytophagia</taxon>
        <taxon>Cytophagales</taxon>
        <taxon>Fulvivirgaceae</taxon>
        <taxon>Fulvivirga</taxon>
    </lineage>
</organism>
<keyword evidence="5" id="KW-0547">Nucleotide-binding</keyword>
<evidence type="ECO:0000313" key="14">
    <source>
        <dbReference type="Proteomes" id="UP000662783"/>
    </source>
</evidence>
<feature type="transmembrane region" description="Helical" evidence="11">
    <location>
        <begin position="531"/>
        <end position="554"/>
    </location>
</feature>
<dbReference type="Proteomes" id="UP000662783">
    <property type="component" value="Chromosome"/>
</dbReference>
<dbReference type="SMART" id="SM00388">
    <property type="entry name" value="HisKA"/>
    <property type="match status" value="1"/>
</dbReference>
<dbReference type="GO" id="GO:0030295">
    <property type="term" value="F:protein kinase activator activity"/>
    <property type="evidence" value="ECO:0007669"/>
    <property type="project" value="TreeGrafter"/>
</dbReference>
<dbReference type="Gene3D" id="1.10.287.130">
    <property type="match status" value="1"/>
</dbReference>
<keyword evidence="10" id="KW-0175">Coiled coil</keyword>
<evidence type="ECO:0000256" key="1">
    <source>
        <dbReference type="ARBA" id="ARBA00000085"/>
    </source>
</evidence>
<keyword evidence="7" id="KW-0067">ATP-binding</keyword>
<accession>A0A974WHQ5</accession>
<evidence type="ECO:0000256" key="3">
    <source>
        <dbReference type="ARBA" id="ARBA00022553"/>
    </source>
</evidence>
<dbReference type="PANTHER" id="PTHR42878">
    <property type="entry name" value="TWO-COMPONENT HISTIDINE KINASE"/>
    <property type="match status" value="1"/>
</dbReference>
<feature type="coiled-coil region" evidence="10">
    <location>
        <begin position="557"/>
        <end position="616"/>
    </location>
</feature>
<dbReference type="InterPro" id="IPR036097">
    <property type="entry name" value="HisK_dim/P_sf"/>
</dbReference>
<keyword evidence="11" id="KW-1133">Transmembrane helix</keyword>
<dbReference type="EC" id="2.7.13.3" evidence="2"/>
<dbReference type="Pfam" id="PF13424">
    <property type="entry name" value="TPR_12"/>
    <property type="match status" value="2"/>
</dbReference>
<dbReference type="SUPFAM" id="SSF55874">
    <property type="entry name" value="ATPase domain of HSP90 chaperone/DNA topoisomerase II/histidine kinase"/>
    <property type="match status" value="1"/>
</dbReference>
<dbReference type="InterPro" id="IPR005467">
    <property type="entry name" value="His_kinase_dom"/>
</dbReference>
<dbReference type="PROSITE" id="PS50005">
    <property type="entry name" value="TPR"/>
    <property type="match status" value="3"/>
</dbReference>
<feature type="repeat" description="TPR" evidence="9">
    <location>
        <begin position="248"/>
        <end position="281"/>
    </location>
</feature>
<evidence type="ECO:0000256" key="2">
    <source>
        <dbReference type="ARBA" id="ARBA00012438"/>
    </source>
</evidence>
<dbReference type="InterPro" id="IPR011990">
    <property type="entry name" value="TPR-like_helical_dom_sf"/>
</dbReference>
<evidence type="ECO:0000313" key="13">
    <source>
        <dbReference type="EMBL" id="QSE96320.1"/>
    </source>
</evidence>
<keyword evidence="14" id="KW-1185">Reference proteome</keyword>
<dbReference type="InterPro" id="IPR019734">
    <property type="entry name" value="TPR_rpt"/>
</dbReference>
<evidence type="ECO:0000256" key="9">
    <source>
        <dbReference type="PROSITE-ProRule" id="PRU00339"/>
    </source>
</evidence>
<proteinExistence type="predicted"/>
<dbReference type="GO" id="GO:0007234">
    <property type="term" value="P:osmosensory signaling via phosphorelay pathway"/>
    <property type="evidence" value="ECO:0007669"/>
    <property type="project" value="TreeGrafter"/>
</dbReference>
<evidence type="ECO:0000256" key="4">
    <source>
        <dbReference type="ARBA" id="ARBA00022679"/>
    </source>
</evidence>
<dbReference type="EMBL" id="CP070608">
    <property type="protein sequence ID" value="QSE96320.1"/>
    <property type="molecule type" value="Genomic_DNA"/>
</dbReference>
<dbReference type="GO" id="GO:0000155">
    <property type="term" value="F:phosphorelay sensor kinase activity"/>
    <property type="evidence" value="ECO:0007669"/>
    <property type="project" value="InterPro"/>
</dbReference>
<evidence type="ECO:0000256" key="6">
    <source>
        <dbReference type="ARBA" id="ARBA00022777"/>
    </source>
</evidence>
<dbReference type="PRINTS" id="PR00344">
    <property type="entry name" value="BCTRLSENSOR"/>
</dbReference>
<dbReference type="AlphaFoldDB" id="A0A974WHQ5"/>
<evidence type="ECO:0000256" key="10">
    <source>
        <dbReference type="SAM" id="Coils"/>
    </source>
</evidence>
<dbReference type="GO" id="GO:0005524">
    <property type="term" value="F:ATP binding"/>
    <property type="evidence" value="ECO:0007669"/>
    <property type="project" value="UniProtKB-KW"/>
</dbReference>
<evidence type="ECO:0000256" key="7">
    <source>
        <dbReference type="ARBA" id="ARBA00022840"/>
    </source>
</evidence>
<dbReference type="InterPro" id="IPR004358">
    <property type="entry name" value="Sig_transdc_His_kin-like_C"/>
</dbReference>
<name>A0A974WHQ5_9BACT</name>
<evidence type="ECO:0000256" key="11">
    <source>
        <dbReference type="SAM" id="Phobius"/>
    </source>
</evidence>
<dbReference type="InterPro" id="IPR036890">
    <property type="entry name" value="HATPase_C_sf"/>
</dbReference>
<dbReference type="CDD" id="cd00075">
    <property type="entry name" value="HATPase"/>
    <property type="match status" value="1"/>
</dbReference>
<dbReference type="KEGG" id="fuv:JR347_11945"/>
<dbReference type="SMART" id="SM00028">
    <property type="entry name" value="TPR"/>
    <property type="match status" value="7"/>
</dbReference>
<evidence type="ECO:0000256" key="5">
    <source>
        <dbReference type="ARBA" id="ARBA00022741"/>
    </source>
</evidence>
<dbReference type="PANTHER" id="PTHR42878:SF7">
    <property type="entry name" value="SENSOR HISTIDINE KINASE GLRK"/>
    <property type="match status" value="1"/>
</dbReference>
<keyword evidence="9" id="KW-0802">TPR repeat</keyword>
<dbReference type="InterPro" id="IPR050351">
    <property type="entry name" value="BphY/WalK/GraS-like"/>
</dbReference>
<feature type="domain" description="Histidine kinase" evidence="12">
    <location>
        <begin position="623"/>
        <end position="831"/>
    </location>
</feature>
<sequence length="831" mass="94940">MLFSRAVLYSQGSINSKIDYYNDLAEEYWHSNTKLAIQYSDSAYQLAQGSKYKEGLLRSLANKGISAYTNGDYMAAEDYYKRAIEIGKSEKIENDAFQFYLNLLLKKGEASKVVRLVDSAVVVENKAEVKIDYLLSRGFALVDLGDVNGVLNTLVSISNVQAADYRSNSILLLKAEYERLTGNYANAKEYLEANISTHKASGDSLNMAATLVKLAKVKSVNGNYDNALLDLTEAERLYKASGYDYGRGLCYYQLGGLYSELGQIDLSVEYYFKALEIFQDQNNKKELAETYYELAWMYFNQDEAKSRSLLRRAEIISDDIGNKSIKAVVYNYLGTLLTRQLKYDSAIYAYQKSAQLKRELNHKRGEAVAIFNLGYVYEKLGEDKKALENYLLTYPVDLDMGNQYGAAVSEYTIANVYIKLEQYKQAREYIEKAIERAEKLGAKSIIVECLLIKSKLYEKLGQVNVALDYYKRYSAMKDSVFSTEKEVRLAELEARYTLKQKDQEIRVLNLENLNRQQDLEIQSKTIKNQRFLLGLVTLGIVSICIVLFITFRLLKIRSRTNKQLQELNREISEKSEEITAQSEELREANEEILSLNEGLETEVERRTKQLNEAHKDLDTFFYHAAHDFRRPLTTFLGLAEIARTVVKDESALELFEKVEDTAGSLNRMVNKLKAVSIVGFDKLEFKKLDITKIIDTRIDKQEYLFKEYNVQIDTELQISEFKSSKDILEIIVDNLLENAILFSKKESINHIKISTRQKDKNIMLTVTDNGQGIDPALRDKVFELYFRGNETSQGNGLGLYITKKAVERLKGSIDFTSELGVGSRFVVTLPL</sequence>
<dbReference type="RefSeq" id="WP_205720836.1">
    <property type="nucleotide sequence ID" value="NZ_CP070608.1"/>
</dbReference>
<feature type="repeat" description="TPR" evidence="9">
    <location>
        <begin position="407"/>
        <end position="440"/>
    </location>
</feature>
<keyword evidence="3" id="KW-0597">Phosphoprotein</keyword>
<evidence type="ECO:0000259" key="12">
    <source>
        <dbReference type="PROSITE" id="PS50109"/>
    </source>
</evidence>
<dbReference type="InterPro" id="IPR003661">
    <property type="entry name" value="HisK_dim/P_dom"/>
</dbReference>
<reference evidence="13" key="1">
    <citation type="submission" date="2021-02" db="EMBL/GenBank/DDBJ databases">
        <title>Fulvivirga sp. S481 isolated from sea water.</title>
        <authorList>
            <person name="Bae S.S."/>
            <person name="Baek K."/>
        </authorList>
    </citation>
    <scope>NUCLEOTIDE SEQUENCE</scope>
    <source>
        <strain evidence="13">S481</strain>
    </source>
</reference>
<dbReference type="Gene3D" id="3.30.565.10">
    <property type="entry name" value="Histidine kinase-like ATPase, C-terminal domain"/>
    <property type="match status" value="1"/>
</dbReference>
<dbReference type="CDD" id="cd00082">
    <property type="entry name" value="HisKA"/>
    <property type="match status" value="1"/>
</dbReference>
<dbReference type="SMART" id="SM00387">
    <property type="entry name" value="HATPase_c"/>
    <property type="match status" value="1"/>
</dbReference>
<keyword evidence="6" id="KW-0418">Kinase</keyword>
<dbReference type="InterPro" id="IPR003594">
    <property type="entry name" value="HATPase_dom"/>
</dbReference>
<dbReference type="Pfam" id="PF00512">
    <property type="entry name" value="HisKA"/>
    <property type="match status" value="1"/>
</dbReference>
<keyword evidence="8" id="KW-0902">Two-component regulatory system</keyword>
<evidence type="ECO:0000256" key="8">
    <source>
        <dbReference type="ARBA" id="ARBA00023012"/>
    </source>
</evidence>
<keyword evidence="11" id="KW-0812">Transmembrane</keyword>
<keyword evidence="11" id="KW-0472">Membrane</keyword>